<organism evidence="13 14">
    <name type="scientific">Coptis chinensis</name>
    <dbReference type="NCBI Taxonomy" id="261450"/>
    <lineage>
        <taxon>Eukaryota</taxon>
        <taxon>Viridiplantae</taxon>
        <taxon>Streptophyta</taxon>
        <taxon>Embryophyta</taxon>
        <taxon>Tracheophyta</taxon>
        <taxon>Spermatophyta</taxon>
        <taxon>Magnoliopsida</taxon>
        <taxon>Ranunculales</taxon>
        <taxon>Ranunculaceae</taxon>
        <taxon>Coptidoideae</taxon>
        <taxon>Coptis</taxon>
    </lineage>
</organism>
<evidence type="ECO:0000256" key="3">
    <source>
        <dbReference type="ARBA" id="ARBA00012780"/>
    </source>
</evidence>
<name>A0A835HDR1_9MAGN</name>
<evidence type="ECO:0000256" key="9">
    <source>
        <dbReference type="RuleBase" id="RU004335"/>
    </source>
</evidence>
<dbReference type="GO" id="GO:0006952">
    <property type="term" value="P:defense response"/>
    <property type="evidence" value="ECO:0007669"/>
    <property type="project" value="UniProtKB-KW"/>
</dbReference>
<feature type="chain" id="PRO_5032282050" description="glucan endo-1,3-beta-D-glucosidase" evidence="11">
    <location>
        <begin position="25"/>
        <end position="509"/>
    </location>
</feature>
<evidence type="ECO:0000256" key="8">
    <source>
        <dbReference type="ARBA" id="ARBA00023295"/>
    </source>
</evidence>
<evidence type="ECO:0000256" key="10">
    <source>
        <dbReference type="RuleBase" id="RU004336"/>
    </source>
</evidence>
<evidence type="ECO:0000313" key="13">
    <source>
        <dbReference type="EMBL" id="KAF9595003.1"/>
    </source>
</evidence>
<evidence type="ECO:0000259" key="12">
    <source>
        <dbReference type="SMART" id="SM00768"/>
    </source>
</evidence>
<dbReference type="InterPro" id="IPR000490">
    <property type="entry name" value="Glyco_hydro_17"/>
</dbReference>
<dbReference type="InterPro" id="IPR044965">
    <property type="entry name" value="Glyco_hydro_17_plant"/>
</dbReference>
<comment type="caution">
    <text evidence="13">The sequence shown here is derived from an EMBL/GenBank/DDBJ whole genome shotgun (WGS) entry which is preliminary data.</text>
</comment>
<evidence type="ECO:0000256" key="11">
    <source>
        <dbReference type="SAM" id="SignalP"/>
    </source>
</evidence>
<dbReference type="FunFam" id="1.20.58.1040:FF:000003">
    <property type="entry name" value="glucan endo-1,3-beta-glucosidase 7"/>
    <property type="match status" value="1"/>
</dbReference>
<dbReference type="SMART" id="SM00768">
    <property type="entry name" value="X8"/>
    <property type="match status" value="1"/>
</dbReference>
<gene>
    <name evidence="13" type="ORF">IFM89_035977</name>
</gene>
<evidence type="ECO:0000256" key="5">
    <source>
        <dbReference type="ARBA" id="ARBA00022801"/>
    </source>
</evidence>
<feature type="domain" description="X8" evidence="12">
    <location>
        <begin position="368"/>
        <end position="452"/>
    </location>
</feature>
<evidence type="ECO:0000256" key="4">
    <source>
        <dbReference type="ARBA" id="ARBA00022729"/>
    </source>
</evidence>
<proteinExistence type="inferred from homology"/>
<protein>
    <recommendedName>
        <fullName evidence="3">glucan endo-1,3-beta-D-glucosidase</fullName>
        <ecNumber evidence="3">3.2.1.39</ecNumber>
    </recommendedName>
</protein>
<dbReference type="GO" id="GO:0042973">
    <property type="term" value="F:glucan endo-1,3-beta-D-glucosidase activity"/>
    <property type="evidence" value="ECO:0007669"/>
    <property type="project" value="UniProtKB-EC"/>
</dbReference>
<dbReference type="Gene3D" id="1.20.58.1040">
    <property type="match status" value="1"/>
</dbReference>
<reference evidence="13 14" key="1">
    <citation type="submission" date="2020-10" db="EMBL/GenBank/DDBJ databases">
        <title>The Coptis chinensis genome and diversification of protoberbering-type alkaloids.</title>
        <authorList>
            <person name="Wang B."/>
            <person name="Shu S."/>
            <person name="Song C."/>
            <person name="Liu Y."/>
        </authorList>
    </citation>
    <scope>NUCLEOTIDE SEQUENCE [LARGE SCALE GENOMIC DNA]</scope>
    <source>
        <strain evidence="13">HL-2020</strain>
        <tissue evidence="13">Leaf</tissue>
    </source>
</reference>
<feature type="signal peptide" evidence="11">
    <location>
        <begin position="1"/>
        <end position="24"/>
    </location>
</feature>
<dbReference type="SUPFAM" id="SSF51445">
    <property type="entry name" value="(Trans)glycosidases"/>
    <property type="match status" value="1"/>
</dbReference>
<comment type="catalytic activity">
    <reaction evidence="1">
        <text>Hydrolysis of (1-&gt;3)-beta-D-glucosidic linkages in (1-&gt;3)-beta-D-glucans.</text>
        <dbReference type="EC" id="3.2.1.39"/>
    </reaction>
</comment>
<evidence type="ECO:0000256" key="1">
    <source>
        <dbReference type="ARBA" id="ARBA00000382"/>
    </source>
</evidence>
<dbReference type="InterPro" id="IPR017853">
    <property type="entry name" value="GH"/>
</dbReference>
<dbReference type="AlphaFoldDB" id="A0A835HDR1"/>
<dbReference type="Gene3D" id="3.20.20.80">
    <property type="entry name" value="Glycosidases"/>
    <property type="match status" value="1"/>
</dbReference>
<dbReference type="EC" id="3.2.1.39" evidence="3"/>
<dbReference type="Proteomes" id="UP000631114">
    <property type="component" value="Unassembled WGS sequence"/>
</dbReference>
<dbReference type="EMBL" id="JADFTS010000008">
    <property type="protein sequence ID" value="KAF9595003.1"/>
    <property type="molecule type" value="Genomic_DNA"/>
</dbReference>
<dbReference type="PANTHER" id="PTHR32227">
    <property type="entry name" value="GLUCAN ENDO-1,3-BETA-GLUCOSIDASE BG1-RELATED-RELATED"/>
    <property type="match status" value="1"/>
</dbReference>
<keyword evidence="8 10" id="KW-0326">Glycosidase</keyword>
<keyword evidence="4 11" id="KW-0732">Signal</keyword>
<keyword evidence="6" id="KW-0611">Plant defense</keyword>
<sequence>MAKNHSNLFSIPFFLLLILHTSSAQYSIGVNYGTLGNNLPPPAQVAAFLKDKTIIDKVKIFDANPDILRAFANTGIAVTVTIANGELPQLTQIGYASSWIANHIAPFHPQTKINRILVGTEVLHSLDNNLISNLVPAMRTIHTALLQAGITDVQVTTPHSLGFLLKSQPPSTGKFRPGWDVGVLAPMLAFLRETKSPFMVNPYPYFGYSPRLQNYAIFKRNRGRFDRYTKINYTNMFDAQLDAVYSAMKKLGYGDVNIVVGETGWPSVGEPGQQGVSMNIAATFNRNLVGHVNSGKGTPLMPGRKFETYIFALFNENVKPGPTAERNFGLFQPDFTPVYNAGIMKGQQVPNGRGGATPTPTPSGQQKNWCVPTPGATDALLQGNIDYVCSLGTVDCKPIQAGGACFNPNSVRSHAAYAMNAFYSANGRQGFNCDFKQTGVVSTKNPSYGLLTLKVSHIVLVTTGGFKGSGFSVDPLTVLMLRELQFDTLIGSGLNADPIKPQTNSGPFN</sequence>
<evidence type="ECO:0000256" key="6">
    <source>
        <dbReference type="ARBA" id="ARBA00022821"/>
    </source>
</evidence>
<comment type="similarity">
    <text evidence="2 9">Belongs to the glycosyl hydrolase 17 family.</text>
</comment>
<dbReference type="OrthoDB" id="1938138at2759"/>
<dbReference type="FunFam" id="3.20.20.80:FF:000002">
    <property type="entry name" value="Glucan endo-1,3-beta-glucosidase 3"/>
    <property type="match status" value="1"/>
</dbReference>
<keyword evidence="5 10" id="KW-0378">Hydrolase</keyword>
<dbReference type="InterPro" id="IPR012946">
    <property type="entry name" value="X8"/>
</dbReference>
<dbReference type="Pfam" id="PF07983">
    <property type="entry name" value="X8"/>
    <property type="match status" value="1"/>
</dbReference>
<accession>A0A835HDR1</accession>
<evidence type="ECO:0000256" key="2">
    <source>
        <dbReference type="ARBA" id="ARBA00008773"/>
    </source>
</evidence>
<dbReference type="PROSITE" id="PS00587">
    <property type="entry name" value="GLYCOSYL_HYDROL_F17"/>
    <property type="match status" value="1"/>
</dbReference>
<evidence type="ECO:0000256" key="7">
    <source>
        <dbReference type="ARBA" id="ARBA00023157"/>
    </source>
</evidence>
<keyword evidence="14" id="KW-1185">Reference proteome</keyword>
<keyword evidence="7" id="KW-1015">Disulfide bond</keyword>
<dbReference type="Pfam" id="PF00332">
    <property type="entry name" value="Glyco_hydro_17"/>
    <property type="match status" value="1"/>
</dbReference>
<dbReference type="GO" id="GO:0005975">
    <property type="term" value="P:carbohydrate metabolic process"/>
    <property type="evidence" value="ECO:0007669"/>
    <property type="project" value="InterPro"/>
</dbReference>
<evidence type="ECO:0000313" key="14">
    <source>
        <dbReference type="Proteomes" id="UP000631114"/>
    </source>
</evidence>